<dbReference type="Gene3D" id="2.40.110.10">
    <property type="entry name" value="Butyryl-CoA Dehydrogenase, subunit A, domain 2"/>
    <property type="match status" value="1"/>
</dbReference>
<feature type="domain" description="Acyl-CoA dehydrogenase C-terminal" evidence="4">
    <location>
        <begin position="250"/>
        <end position="385"/>
    </location>
</feature>
<dbReference type="Pfam" id="PF08028">
    <property type="entry name" value="Acyl-CoA_dh_2"/>
    <property type="match status" value="1"/>
</dbReference>
<dbReference type="GO" id="GO:0005737">
    <property type="term" value="C:cytoplasm"/>
    <property type="evidence" value="ECO:0007669"/>
    <property type="project" value="TreeGrafter"/>
</dbReference>
<dbReference type="AlphaFoldDB" id="T0IQ86"/>
<evidence type="ECO:0000259" key="4">
    <source>
        <dbReference type="Pfam" id="PF08028"/>
    </source>
</evidence>
<reference evidence="5 6" key="1">
    <citation type="journal article" date="2013" name="Genome Announc.">
        <title>Draft Genome Sequence of Sphingobium lactosutens Strain DS20T, Isolated from a Hexachlorocyclohexane Dumpsite.</title>
        <authorList>
            <person name="Kumar R."/>
            <person name="Dwivedi V."/>
            <person name="Negi V."/>
            <person name="Khurana J.P."/>
            <person name="Lal R."/>
        </authorList>
    </citation>
    <scope>NUCLEOTIDE SEQUENCE [LARGE SCALE GENOMIC DNA]</scope>
    <source>
        <strain evidence="5 6">DS20</strain>
    </source>
</reference>
<organism evidence="5 6">
    <name type="scientific">Sphingobium lactosutens DS20</name>
    <dbReference type="NCBI Taxonomy" id="1331060"/>
    <lineage>
        <taxon>Bacteria</taxon>
        <taxon>Pseudomonadati</taxon>
        <taxon>Pseudomonadota</taxon>
        <taxon>Alphaproteobacteria</taxon>
        <taxon>Sphingomonadales</taxon>
        <taxon>Sphingomonadaceae</taxon>
        <taxon>Sphingobium</taxon>
    </lineage>
</organism>
<dbReference type="InterPro" id="IPR009100">
    <property type="entry name" value="AcylCoA_DH/oxidase_NM_dom_sf"/>
</dbReference>
<comment type="similarity">
    <text evidence="2">Belongs to the HpaH/HsaA monooxygenase family.</text>
</comment>
<dbReference type="InterPro" id="IPR013786">
    <property type="entry name" value="AcylCoA_DH/ox_N"/>
</dbReference>
<dbReference type="InterPro" id="IPR013107">
    <property type="entry name" value="Acyl-CoA_DH_C"/>
</dbReference>
<dbReference type="SUPFAM" id="SSF56645">
    <property type="entry name" value="Acyl-CoA dehydrogenase NM domain-like"/>
    <property type="match status" value="1"/>
</dbReference>
<sequence length="406" mass="43839">MATAYKTNDTTPMMAMDDILAQARSLRPMLAERAAQTETEGRVSQEVTQLLKQAGLYRLGQPARFGGLECTPSQQFQLGFELARGCGSTGWCSMLANGNSWMASFWPLEAQNDVWLENPDNILSCTFFPTGKSQAADGGYLVEGSWPFASNCDNADWFFVSAPLPETDEGERGAGWFLVPRKDIDIDHDSWRVAGMQGSGSKTLRSTAPIFVPSHRMIRLNDVARGTIPGRDVPGNVNAAFSFATFGSIMLVGPLLGIAQAAHDWYCEAMRTKVKGGLKPGAALTVAQTPQAQARAGEAQAKIDAAIALILHDLPPLEAKIRSGQTLTQAERVKVRRDVAFAARQASDAVNLLFEGAGASSASLDAPIQRHWRDVNVGTRHTSMDVQAIYAMVGQQSFGLEPVGVY</sequence>
<dbReference type="PANTHER" id="PTHR48083">
    <property type="entry name" value="MEDIUM-CHAIN SPECIFIC ACYL-COA DEHYDROGENASE, MITOCHONDRIAL-RELATED"/>
    <property type="match status" value="1"/>
</dbReference>
<gene>
    <name evidence="5" type="ORF">RLDS_21975</name>
</gene>
<dbReference type="GO" id="GO:0033539">
    <property type="term" value="P:fatty acid beta-oxidation using acyl-CoA dehydrogenase"/>
    <property type="evidence" value="ECO:0007669"/>
    <property type="project" value="TreeGrafter"/>
</dbReference>
<dbReference type="GO" id="GO:0003995">
    <property type="term" value="F:acyl-CoA dehydrogenase activity"/>
    <property type="evidence" value="ECO:0007669"/>
    <property type="project" value="TreeGrafter"/>
</dbReference>
<comment type="caution">
    <text evidence="5">The sequence shown here is derived from an EMBL/GenBank/DDBJ whole genome shotgun (WGS) entry which is preliminary data.</text>
</comment>
<feature type="domain" description="Acyl-CoA dehydrogenase/oxidase N-terminal" evidence="3">
    <location>
        <begin position="29"/>
        <end position="116"/>
    </location>
</feature>
<evidence type="ECO:0000313" key="5">
    <source>
        <dbReference type="EMBL" id="EQB11799.1"/>
    </source>
</evidence>
<evidence type="ECO:0000259" key="3">
    <source>
        <dbReference type="Pfam" id="PF02771"/>
    </source>
</evidence>
<keyword evidence="1" id="KW-0560">Oxidoreductase</keyword>
<accession>T0IQ86</accession>
<dbReference type="eggNOG" id="COG1960">
    <property type="taxonomic scope" value="Bacteria"/>
</dbReference>
<dbReference type="GO" id="GO:0050660">
    <property type="term" value="F:flavin adenine dinucleotide binding"/>
    <property type="evidence" value="ECO:0007669"/>
    <property type="project" value="InterPro"/>
</dbReference>
<dbReference type="Gene3D" id="1.20.140.10">
    <property type="entry name" value="Butyryl-CoA Dehydrogenase, subunit A, domain 3"/>
    <property type="match status" value="1"/>
</dbReference>
<dbReference type="EMBL" id="ATDP01000106">
    <property type="protein sequence ID" value="EQB11799.1"/>
    <property type="molecule type" value="Genomic_DNA"/>
</dbReference>
<dbReference type="InterPro" id="IPR050741">
    <property type="entry name" value="Acyl-CoA_dehydrogenase"/>
</dbReference>
<dbReference type="PANTHER" id="PTHR48083:SF19">
    <property type="entry name" value="FLAVIN-DEPENDENT MONOOXYGENASE, OXYGENASE SUBUNIT HSAA"/>
    <property type="match status" value="1"/>
</dbReference>
<dbReference type="Pfam" id="PF02771">
    <property type="entry name" value="Acyl-CoA_dh_N"/>
    <property type="match status" value="1"/>
</dbReference>
<dbReference type="InterPro" id="IPR046373">
    <property type="entry name" value="Acyl-CoA_Oxase/DH_mid-dom_sf"/>
</dbReference>
<dbReference type="PATRIC" id="fig|1331060.3.peg.4249"/>
<dbReference type="Gene3D" id="1.10.540.10">
    <property type="entry name" value="Acyl-CoA dehydrogenase/oxidase, N-terminal domain"/>
    <property type="match status" value="1"/>
</dbReference>
<protein>
    <recommendedName>
        <fullName evidence="7">Acyl-CoA dehydrogenase C-terminal domain-containing protein</fullName>
    </recommendedName>
</protein>
<dbReference type="InterPro" id="IPR036250">
    <property type="entry name" value="AcylCo_DH-like_C"/>
</dbReference>
<dbReference type="InterPro" id="IPR037069">
    <property type="entry name" value="AcylCoA_DH/ox_N_sf"/>
</dbReference>
<evidence type="ECO:0000313" key="6">
    <source>
        <dbReference type="Proteomes" id="UP000015531"/>
    </source>
</evidence>
<dbReference type="SUPFAM" id="SSF47203">
    <property type="entry name" value="Acyl-CoA dehydrogenase C-terminal domain-like"/>
    <property type="match status" value="1"/>
</dbReference>
<proteinExistence type="inferred from homology"/>
<dbReference type="Proteomes" id="UP000015531">
    <property type="component" value="Unassembled WGS sequence"/>
</dbReference>
<dbReference type="RefSeq" id="WP_021227864.1">
    <property type="nucleotide sequence ID" value="NZ_ATDP01000106.1"/>
</dbReference>
<keyword evidence="6" id="KW-1185">Reference proteome</keyword>
<dbReference type="GO" id="GO:0016712">
    <property type="term" value="F:oxidoreductase activity, acting on paired donors, with incorporation or reduction of molecular oxygen, reduced flavin or flavoprotein as one donor, and incorporation of one atom of oxygen"/>
    <property type="evidence" value="ECO:0007669"/>
    <property type="project" value="TreeGrafter"/>
</dbReference>
<evidence type="ECO:0000256" key="1">
    <source>
        <dbReference type="ARBA" id="ARBA00023002"/>
    </source>
</evidence>
<dbReference type="PIRSF" id="PIRSF016578">
    <property type="entry name" value="HsaA"/>
    <property type="match status" value="1"/>
</dbReference>
<dbReference type="OrthoDB" id="7316074at2"/>
<evidence type="ECO:0000256" key="2">
    <source>
        <dbReference type="ARBA" id="ARBA00049661"/>
    </source>
</evidence>
<evidence type="ECO:0008006" key="7">
    <source>
        <dbReference type="Google" id="ProtNLM"/>
    </source>
</evidence>
<name>T0IQ86_9SPHN</name>